<evidence type="ECO:0000256" key="8">
    <source>
        <dbReference type="SAM" id="Phobius"/>
    </source>
</evidence>
<dbReference type="AlphaFoldDB" id="A0A2T3G686"/>
<evidence type="ECO:0000313" key="9">
    <source>
        <dbReference type="EMBL" id="PST43029.1"/>
    </source>
</evidence>
<keyword evidence="3" id="KW-1003">Cell membrane</keyword>
<sequence>MLERYKNSYLCYFLMYNFYYLSWAIFSALISIYLLDKGFKASEVSLVVSTSFLTSMIFQPVIGMFSDRYDVKKVNFVLFTLAGIGGLAFMFASSLITITIGYSFVLTLINGTNPVMEKIASSSPYQYGKIRIWGTIGYATGSWLAGMIYQLISPSAIFICFIITMILCIIGLLGTQTPSELGQNNEEKTKTSTLFHNYKYLYYLIIAAIFQGITNMANTYIPAMFQNDGLKVSLVSTILSFAVLCEAPLVLFSHKFMDKLTNKRLLIIAYSMITIQFLCYALNVWLPLKVIITLITKHPSGMLFIMINLKIVSTLVPKEHQITALAFVQTLRNLSSIIFQNIAGQILDISSYQILFALSLIVIVVSFVLVILFKVPSGKDQKLFN</sequence>
<dbReference type="PANTHER" id="PTHR23522">
    <property type="entry name" value="BLL5896 PROTEIN"/>
    <property type="match status" value="1"/>
</dbReference>
<evidence type="ECO:0000256" key="7">
    <source>
        <dbReference type="ARBA" id="ARBA00023136"/>
    </source>
</evidence>
<dbReference type="SUPFAM" id="SSF103473">
    <property type="entry name" value="MFS general substrate transporter"/>
    <property type="match status" value="1"/>
</dbReference>
<keyword evidence="4" id="KW-0997">Cell inner membrane</keyword>
<reference evidence="9 10" key="1">
    <citation type="journal article" date="2019" name="Int. J. Syst. Evol. Microbiol.">
        <title>Faecalibacillus intestinalis gen. nov., sp. nov. and Faecalibacillus faecis sp. nov., isolated from human faeces.</title>
        <authorList>
            <person name="Seo B."/>
            <person name="Jeon K."/>
            <person name="Baek I."/>
            <person name="Lee Y.M."/>
            <person name="Baek K."/>
            <person name="Ko G."/>
        </authorList>
    </citation>
    <scope>NUCLEOTIDE SEQUENCE [LARGE SCALE GENOMIC DNA]</scope>
    <source>
        <strain evidence="9 10">SNUG30099</strain>
    </source>
</reference>
<feature type="transmembrane region" description="Helical" evidence="8">
    <location>
        <begin position="233"/>
        <end position="253"/>
    </location>
</feature>
<dbReference type="Pfam" id="PF07690">
    <property type="entry name" value="MFS_1"/>
    <property type="match status" value="1"/>
</dbReference>
<dbReference type="InterPro" id="IPR036259">
    <property type="entry name" value="MFS_trans_sf"/>
</dbReference>
<evidence type="ECO:0000256" key="5">
    <source>
        <dbReference type="ARBA" id="ARBA00022692"/>
    </source>
</evidence>
<keyword evidence="5 8" id="KW-0812">Transmembrane</keyword>
<keyword evidence="7 8" id="KW-0472">Membrane</keyword>
<feature type="transmembrane region" description="Helical" evidence="8">
    <location>
        <begin position="12"/>
        <end position="34"/>
    </location>
</feature>
<dbReference type="RefSeq" id="WP_107029194.1">
    <property type="nucleotide sequence ID" value="NZ_PYLQ01000002.1"/>
</dbReference>
<evidence type="ECO:0000256" key="1">
    <source>
        <dbReference type="ARBA" id="ARBA00004429"/>
    </source>
</evidence>
<comment type="subcellular location">
    <subcellularLocation>
        <location evidence="1">Cell inner membrane</location>
        <topology evidence="1">Multi-pass membrane protein</topology>
    </subcellularLocation>
</comment>
<keyword evidence="6 8" id="KW-1133">Transmembrane helix</keyword>
<dbReference type="GO" id="GO:0022857">
    <property type="term" value="F:transmembrane transporter activity"/>
    <property type="evidence" value="ECO:0007669"/>
    <property type="project" value="InterPro"/>
</dbReference>
<dbReference type="PANTHER" id="PTHR23522:SF10">
    <property type="entry name" value="3-PHENYLPROPIONIC ACID TRANSPORTER-RELATED"/>
    <property type="match status" value="1"/>
</dbReference>
<dbReference type="Proteomes" id="UP000240974">
    <property type="component" value="Unassembled WGS sequence"/>
</dbReference>
<evidence type="ECO:0000256" key="6">
    <source>
        <dbReference type="ARBA" id="ARBA00022989"/>
    </source>
</evidence>
<feature type="transmembrane region" description="Helical" evidence="8">
    <location>
        <begin position="77"/>
        <end position="109"/>
    </location>
</feature>
<keyword evidence="2" id="KW-0813">Transport</keyword>
<dbReference type="GO" id="GO:0005886">
    <property type="term" value="C:plasma membrane"/>
    <property type="evidence" value="ECO:0007669"/>
    <property type="project" value="UniProtKB-SubCell"/>
</dbReference>
<feature type="transmembrane region" description="Helical" evidence="8">
    <location>
        <begin position="155"/>
        <end position="174"/>
    </location>
</feature>
<dbReference type="InterPro" id="IPR011701">
    <property type="entry name" value="MFS"/>
</dbReference>
<feature type="transmembrane region" description="Helical" evidence="8">
    <location>
        <begin position="354"/>
        <end position="373"/>
    </location>
</feature>
<comment type="caution">
    <text evidence="9">The sequence shown here is derived from an EMBL/GenBank/DDBJ whole genome shotgun (WGS) entry which is preliminary data.</text>
</comment>
<proteinExistence type="predicted"/>
<gene>
    <name evidence="9" type="ORF">C7U54_02525</name>
</gene>
<evidence type="ECO:0000256" key="3">
    <source>
        <dbReference type="ARBA" id="ARBA00022475"/>
    </source>
</evidence>
<accession>A0A2T3G686</accession>
<feature type="transmembrane region" description="Helical" evidence="8">
    <location>
        <begin position="200"/>
        <end position="221"/>
    </location>
</feature>
<name>A0A2T3G686_9FIRM</name>
<feature type="transmembrane region" description="Helical" evidence="8">
    <location>
        <begin position="265"/>
        <end position="285"/>
    </location>
</feature>
<keyword evidence="10" id="KW-1185">Reference proteome</keyword>
<evidence type="ECO:0000313" key="10">
    <source>
        <dbReference type="Proteomes" id="UP000240974"/>
    </source>
</evidence>
<protein>
    <submittedName>
        <fullName evidence="9">MFS transporter</fullName>
    </submittedName>
</protein>
<evidence type="ECO:0000256" key="4">
    <source>
        <dbReference type="ARBA" id="ARBA00022519"/>
    </source>
</evidence>
<dbReference type="Gene3D" id="1.20.1250.20">
    <property type="entry name" value="MFS general substrate transporter like domains"/>
    <property type="match status" value="2"/>
</dbReference>
<evidence type="ECO:0000256" key="2">
    <source>
        <dbReference type="ARBA" id="ARBA00022448"/>
    </source>
</evidence>
<dbReference type="EMBL" id="PYLQ01000002">
    <property type="protein sequence ID" value="PST43029.1"/>
    <property type="molecule type" value="Genomic_DNA"/>
</dbReference>
<feature type="transmembrane region" description="Helical" evidence="8">
    <location>
        <begin position="46"/>
        <end position="65"/>
    </location>
</feature>
<organism evidence="9 10">
    <name type="scientific">Faecalibacillus intestinalis</name>
    <dbReference type="NCBI Taxonomy" id="1982626"/>
    <lineage>
        <taxon>Bacteria</taxon>
        <taxon>Bacillati</taxon>
        <taxon>Bacillota</taxon>
        <taxon>Erysipelotrichia</taxon>
        <taxon>Erysipelotrichales</taxon>
        <taxon>Coprobacillaceae</taxon>
        <taxon>Faecalibacillus</taxon>
    </lineage>
</organism>